<dbReference type="Proteomes" id="UP000324252">
    <property type="component" value="Unassembled WGS sequence"/>
</dbReference>
<evidence type="ECO:0008006" key="5">
    <source>
        <dbReference type="Google" id="ProtNLM"/>
    </source>
</evidence>
<keyword evidence="4" id="KW-1185">Reference proteome</keyword>
<accession>A0A1H0EE13</accession>
<feature type="region of interest" description="Disordered" evidence="1">
    <location>
        <begin position="197"/>
        <end position="224"/>
    </location>
</feature>
<evidence type="ECO:0000256" key="2">
    <source>
        <dbReference type="SAM" id="SignalP"/>
    </source>
</evidence>
<name>A0A1H0EE13_9RHOB</name>
<feature type="chain" id="PRO_5015064492" description="HEAT repeat domain-containing protein" evidence="2">
    <location>
        <begin position="22"/>
        <end position="734"/>
    </location>
</feature>
<gene>
    <name evidence="3" type="ORF">SAMN05444142_106112</name>
</gene>
<keyword evidence="2" id="KW-0732">Signal</keyword>
<feature type="signal peptide" evidence="2">
    <location>
        <begin position="1"/>
        <end position="21"/>
    </location>
</feature>
<dbReference type="AlphaFoldDB" id="A0A1H0EE13"/>
<sequence>MTRFLACLLLIAGLAAPMAWAAQATVRSGDHGDFTRLVIHLPRPGEWVLEERPGAAVLRIPEGVTGFDLSEVFTRIDRSRIRDVVPGALPSEIVVEFACDCAVRVEDQGGGMLVLDVFGEPKISEVLGHQGRESNATPEPDVTATDLPLFLPHPTAPPGVPDRLDANVQQNAEIGEAVKAAEQRLLEHLGRAAARGVLQPAQRLPTRDPALQPAEPASAAKPVDSSIPLGVLTGTDAAIDAHMRVNGEGLNDTTCLDDVAFAIAGWGAEDFNTGLANWRSQLYGEFDRLRPEAALGLARHYLHYGFGAEARGSLALHEVSQPVLTILSHIVDGGTVAEAGPLTGQAVCDGAVALWAVLALPDGMDRQDVDDKAVVRHFAALPDHLRQRLGPMLARRLMALGYRDAAETVLRRLDLAREEQDADSKMASADISARSGAVDRAQDRRKEVVAKNTTQSPEALAELIVAEIAAGRPITPETADLAAAFAFEHRKSDAADRLAWAESLARAGAGQFGDAFAVLEALPDDNGVARPETIYDLLHDRASDEVFLTQIFPRLETAASLSARTANRLAARLGTLGFHQQAVLVLRGGATGSAGRERRLLRAGNALARGQSRQAEAEILGLSGRDVDALRAQARDMAGNHAVAARIYAALEVQDKAAHAAFLAEDWGTLANAEDPVLAGIARLKTGARDPETGPEGVLTRNRTLLDQSAAMRAMLDRLLSSYPVEGVLQDGQE</sequence>
<evidence type="ECO:0000313" key="4">
    <source>
        <dbReference type="Proteomes" id="UP000324252"/>
    </source>
</evidence>
<evidence type="ECO:0000256" key="1">
    <source>
        <dbReference type="SAM" id="MobiDB-lite"/>
    </source>
</evidence>
<proteinExistence type="predicted"/>
<organism evidence="3 4">
    <name type="scientific">Lutimaribacter pacificus</name>
    <dbReference type="NCBI Taxonomy" id="391948"/>
    <lineage>
        <taxon>Bacteria</taxon>
        <taxon>Pseudomonadati</taxon>
        <taxon>Pseudomonadota</taxon>
        <taxon>Alphaproteobacteria</taxon>
        <taxon>Rhodobacterales</taxon>
        <taxon>Roseobacteraceae</taxon>
        <taxon>Lutimaribacter</taxon>
    </lineage>
</organism>
<protein>
    <recommendedName>
        <fullName evidence="5">HEAT repeat domain-containing protein</fullName>
    </recommendedName>
</protein>
<reference evidence="3 4" key="1">
    <citation type="submission" date="2016-11" db="EMBL/GenBank/DDBJ databases">
        <authorList>
            <person name="Varghese N."/>
            <person name="Submissions S."/>
        </authorList>
    </citation>
    <scope>NUCLEOTIDE SEQUENCE [LARGE SCALE GENOMIC DNA]</scope>
    <source>
        <strain evidence="3 4">DSM 29620</strain>
    </source>
</reference>
<dbReference type="EMBL" id="FQZZ01000006">
    <property type="protein sequence ID" value="SHK53961.1"/>
    <property type="molecule type" value="Genomic_DNA"/>
</dbReference>
<evidence type="ECO:0000313" key="3">
    <source>
        <dbReference type="EMBL" id="SHK53961.1"/>
    </source>
</evidence>